<reference evidence="1" key="1">
    <citation type="journal article" date="2022" name="bioRxiv">
        <title>Population genetic analysis of Ophidiomyces ophidiicola, the causative agent of snake fungal disease, indicates recent introductions to the USA.</title>
        <authorList>
            <person name="Ladner J.T."/>
            <person name="Palmer J.M."/>
            <person name="Ettinger C.L."/>
            <person name="Stajich J.E."/>
            <person name="Farrell T.M."/>
            <person name="Glorioso B.M."/>
            <person name="Lawson B."/>
            <person name="Price S.J."/>
            <person name="Stengle A.G."/>
            <person name="Grear D.A."/>
            <person name="Lorch J.M."/>
        </authorList>
    </citation>
    <scope>NUCLEOTIDE SEQUENCE</scope>
    <source>
        <strain evidence="1">NWHC 24266-5</strain>
    </source>
</reference>
<gene>
    <name evidence="1" type="ORF">LOY88_006030</name>
</gene>
<evidence type="ECO:0000313" key="1">
    <source>
        <dbReference type="EMBL" id="KAI2382437.1"/>
    </source>
</evidence>
<organism evidence="1">
    <name type="scientific">Ophidiomyces ophidiicola</name>
    <dbReference type="NCBI Taxonomy" id="1387563"/>
    <lineage>
        <taxon>Eukaryota</taxon>
        <taxon>Fungi</taxon>
        <taxon>Dikarya</taxon>
        <taxon>Ascomycota</taxon>
        <taxon>Pezizomycotina</taxon>
        <taxon>Eurotiomycetes</taxon>
        <taxon>Eurotiomycetidae</taxon>
        <taxon>Onygenales</taxon>
        <taxon>Onygenaceae</taxon>
        <taxon>Ophidiomyces</taxon>
    </lineage>
</organism>
<comment type="caution">
    <text evidence="1">The sequence shown here is derived from an EMBL/GenBank/DDBJ whole genome shotgun (WGS) entry which is preliminary data.</text>
</comment>
<sequence length="198" mass="22643">MSSSPYRTIRAQYTDTTITVYQAYSSAIASPALLAGKFVPPFKRSRMTWIKPSFLWMAYRSGWASKPSQERILAIEISRSGFEWALCNSFINHNSPDKSLCHELERKKHESCVRIQWDPERDFAFRPLPFRSIQVGLGEKAVDRYVDEWIVSIRDVTDLMVTMGQLVHAGKIDEARDLLPVEKIYPLDEEIAKAAGLS</sequence>
<dbReference type="EMBL" id="JALBCA010000124">
    <property type="protein sequence ID" value="KAI2382437.1"/>
    <property type="molecule type" value="Genomic_DNA"/>
</dbReference>
<name>A0ACB8UP67_9EURO</name>
<protein>
    <submittedName>
        <fullName evidence="1">Uncharacterized protein</fullName>
    </submittedName>
</protein>
<proteinExistence type="predicted"/>
<accession>A0ACB8UP67</accession>